<name>A0ABT2GIM0_9MICO</name>
<gene>
    <name evidence="2" type="ORF">NVV95_16165</name>
</gene>
<comment type="caution">
    <text evidence="2">The sequence shown here is derived from an EMBL/GenBank/DDBJ whole genome shotgun (WGS) entry which is preliminary data.</text>
</comment>
<accession>A0ABT2GIM0</accession>
<dbReference type="EMBL" id="JANTEZ010000008">
    <property type="protein sequence ID" value="MCS5716081.1"/>
    <property type="molecule type" value="Genomic_DNA"/>
</dbReference>
<proteinExistence type="predicted"/>
<evidence type="ECO:0000313" key="2">
    <source>
        <dbReference type="EMBL" id="MCS5716081.1"/>
    </source>
</evidence>
<protein>
    <submittedName>
        <fullName evidence="2">Biopolymer transporter Tol</fullName>
    </submittedName>
</protein>
<sequence>MTVTNPVCHRRPRRSVDRVTDDERWLVVNGRRWPRTDPSLPDELTTALRSHLGRGRSGVGAGKRSGDDERVAASRKRVGLAKHGLGERGPRWWDEPEADRLARAREALRELDALDAAATADAPAAPAAAAALDALDTPES</sequence>
<dbReference type="Proteomes" id="UP001165580">
    <property type="component" value="Unassembled WGS sequence"/>
</dbReference>
<evidence type="ECO:0000256" key="1">
    <source>
        <dbReference type="SAM" id="MobiDB-lite"/>
    </source>
</evidence>
<feature type="region of interest" description="Disordered" evidence="1">
    <location>
        <begin position="48"/>
        <end position="75"/>
    </location>
</feature>
<evidence type="ECO:0000313" key="3">
    <source>
        <dbReference type="Proteomes" id="UP001165580"/>
    </source>
</evidence>
<organism evidence="2 3">
    <name type="scientific">Herbiconiux gentiana</name>
    <dbReference type="NCBI Taxonomy" id="2970912"/>
    <lineage>
        <taxon>Bacteria</taxon>
        <taxon>Bacillati</taxon>
        <taxon>Actinomycetota</taxon>
        <taxon>Actinomycetes</taxon>
        <taxon>Micrococcales</taxon>
        <taxon>Microbacteriaceae</taxon>
        <taxon>Herbiconiux</taxon>
    </lineage>
</organism>
<reference evidence="2" key="1">
    <citation type="submission" date="2022-08" db="EMBL/GenBank/DDBJ databases">
        <authorList>
            <person name="Deng Y."/>
            <person name="Han X.-F."/>
            <person name="Zhang Y.-Q."/>
        </authorList>
    </citation>
    <scope>NUCLEOTIDE SEQUENCE</scope>
    <source>
        <strain evidence="2">CPCC 205716</strain>
    </source>
</reference>
<keyword evidence="3" id="KW-1185">Reference proteome</keyword>
<dbReference type="RefSeq" id="WP_259487582.1">
    <property type="nucleotide sequence ID" value="NZ_JANTEZ010000008.1"/>
</dbReference>